<accession>A0A3N0BVH6</accession>
<name>A0A3N0BVH6_9SPHI</name>
<keyword evidence="2" id="KW-1185">Reference proteome</keyword>
<dbReference type="EMBL" id="RBEE01000014">
    <property type="protein sequence ID" value="RNL53418.1"/>
    <property type="molecule type" value="Genomic_DNA"/>
</dbReference>
<dbReference type="AlphaFoldDB" id="A0A3N0BVH6"/>
<proteinExistence type="predicted"/>
<reference evidence="1 2" key="1">
    <citation type="submission" date="2018-10" db="EMBL/GenBank/DDBJ databases">
        <title>Genome sequencing of Pedobacter jejuensis TNB23.</title>
        <authorList>
            <person name="Cho Y.-J."/>
            <person name="Cho A."/>
            <person name="Kim O.-S."/>
        </authorList>
    </citation>
    <scope>NUCLEOTIDE SEQUENCE [LARGE SCALE GENOMIC DNA]</scope>
    <source>
        <strain evidence="1 2">TNB23</strain>
    </source>
</reference>
<evidence type="ECO:0000313" key="2">
    <source>
        <dbReference type="Proteomes" id="UP000274046"/>
    </source>
</evidence>
<organism evidence="1 2">
    <name type="scientific">Pedobacter jejuensis</name>
    <dbReference type="NCBI Taxonomy" id="1268550"/>
    <lineage>
        <taxon>Bacteria</taxon>
        <taxon>Pseudomonadati</taxon>
        <taxon>Bacteroidota</taxon>
        <taxon>Sphingobacteriia</taxon>
        <taxon>Sphingobacteriales</taxon>
        <taxon>Sphingobacteriaceae</taxon>
        <taxon>Pedobacter</taxon>
    </lineage>
</organism>
<dbReference type="Pfam" id="PF14938">
    <property type="entry name" value="SNAP"/>
    <property type="match status" value="1"/>
</dbReference>
<dbReference type="SUPFAM" id="SSF48452">
    <property type="entry name" value="TPR-like"/>
    <property type="match status" value="1"/>
</dbReference>
<gene>
    <name evidence="1" type="ORF">D7004_10070</name>
</gene>
<comment type="caution">
    <text evidence="1">The sequence shown here is derived from an EMBL/GenBank/DDBJ whole genome shotgun (WGS) entry which is preliminary data.</text>
</comment>
<dbReference type="Proteomes" id="UP000274046">
    <property type="component" value="Unassembled WGS sequence"/>
</dbReference>
<protein>
    <submittedName>
        <fullName evidence="1">Uncharacterized protein</fullName>
    </submittedName>
</protein>
<dbReference type="InterPro" id="IPR011990">
    <property type="entry name" value="TPR-like_helical_dom_sf"/>
</dbReference>
<dbReference type="Gene3D" id="1.25.40.10">
    <property type="entry name" value="Tetratricopeptide repeat domain"/>
    <property type="match status" value="1"/>
</dbReference>
<sequence length="180" mass="20422">MESWRYKIFNKIVLRILLAVIFLATSYKSHAQVSYKPKSLDSLLKLNQTYRNIDSGKIDLSIKILQQYIWKKDFEKAEESLGIVVSISHKLDLAKFAGIAYTKMARLYHSHTNIQNAENYYKKAINEFLSADQQIGAAGAYLDLGALYNLIPDYAKSLAVSQKAVSIYLKNNSKEELGSC</sequence>
<evidence type="ECO:0000313" key="1">
    <source>
        <dbReference type="EMBL" id="RNL53418.1"/>
    </source>
</evidence>